<proteinExistence type="predicted"/>
<accession>A0A6S7FHX3</accession>
<evidence type="ECO:0000313" key="2">
    <source>
        <dbReference type="Proteomes" id="UP001152795"/>
    </source>
</evidence>
<keyword evidence="2" id="KW-1185">Reference proteome</keyword>
<dbReference type="EMBL" id="CACRXK020000038">
    <property type="protein sequence ID" value="CAB3977242.1"/>
    <property type="molecule type" value="Genomic_DNA"/>
</dbReference>
<gene>
    <name evidence="1" type="ORF">PACLA_8A072461</name>
</gene>
<reference evidence="1" key="1">
    <citation type="submission" date="2020-04" db="EMBL/GenBank/DDBJ databases">
        <authorList>
            <person name="Alioto T."/>
            <person name="Alioto T."/>
            <person name="Gomez Garrido J."/>
        </authorList>
    </citation>
    <scope>NUCLEOTIDE SEQUENCE</scope>
    <source>
        <strain evidence="1">A484AB</strain>
    </source>
</reference>
<protein>
    <submittedName>
        <fullName evidence="1">Uncharacterized protein</fullName>
    </submittedName>
</protein>
<sequence>MPSKYHRDKLVELSSESFQAGNRTGVGISLSTMKNIRATARKKTQVDKNLFTAISYLQQSIEREDEKMPWKWDIFGESCLVIFNTSI</sequence>
<comment type="caution">
    <text evidence="1">The sequence shown here is derived from an EMBL/GenBank/DDBJ whole genome shotgun (WGS) entry which is preliminary data.</text>
</comment>
<dbReference type="AlphaFoldDB" id="A0A6S7FHX3"/>
<evidence type="ECO:0000313" key="1">
    <source>
        <dbReference type="EMBL" id="CAB3977242.1"/>
    </source>
</evidence>
<organism evidence="1 2">
    <name type="scientific">Paramuricea clavata</name>
    <name type="common">Red gorgonian</name>
    <name type="synonym">Violescent sea-whip</name>
    <dbReference type="NCBI Taxonomy" id="317549"/>
    <lineage>
        <taxon>Eukaryota</taxon>
        <taxon>Metazoa</taxon>
        <taxon>Cnidaria</taxon>
        <taxon>Anthozoa</taxon>
        <taxon>Octocorallia</taxon>
        <taxon>Malacalcyonacea</taxon>
        <taxon>Plexauridae</taxon>
        <taxon>Paramuricea</taxon>
    </lineage>
</organism>
<name>A0A6S7FHX3_PARCT</name>
<dbReference type="Proteomes" id="UP001152795">
    <property type="component" value="Unassembled WGS sequence"/>
</dbReference>